<accession>A0A9X4Y9Z7</accession>
<dbReference type="CDD" id="cd03809">
    <property type="entry name" value="GT4_MtfB-like"/>
    <property type="match status" value="1"/>
</dbReference>
<dbReference type="Pfam" id="PF00534">
    <property type="entry name" value="Glycos_transf_1"/>
    <property type="match status" value="2"/>
</dbReference>
<evidence type="ECO:0000313" key="2">
    <source>
        <dbReference type="EMBL" id="MYL25268.1"/>
    </source>
</evidence>
<feature type="domain" description="Glycosyl transferase family 1" evidence="1">
    <location>
        <begin position="457"/>
        <end position="629"/>
    </location>
</feature>
<dbReference type="GO" id="GO:0009103">
    <property type="term" value="P:lipopolysaccharide biosynthetic process"/>
    <property type="evidence" value="ECO:0007669"/>
    <property type="project" value="TreeGrafter"/>
</dbReference>
<dbReference type="RefSeq" id="WP_160897742.1">
    <property type="nucleotide sequence ID" value="NZ_WMEX01000001.1"/>
</dbReference>
<feature type="domain" description="Glycosyl transferase family 1" evidence="1">
    <location>
        <begin position="903"/>
        <end position="1061"/>
    </location>
</feature>
<name>A0A9X4Y9Z7_9GAMM</name>
<dbReference type="GO" id="GO:0016757">
    <property type="term" value="F:glycosyltransferase activity"/>
    <property type="evidence" value="ECO:0007669"/>
    <property type="project" value="InterPro"/>
</dbReference>
<sequence>MRIVIDMQGAQTEVQSNGAGHQAMAFAQAVVRNRGKNDVILALNGLLSHTIEPIRAAFDDVLPQEKIRIWYGPLEPLSGEGRESDVRRNVAELVREAFLASLDPDLVHISSFSLIEEGNAVASIGRFDTTTPVSVMLSRTDFFAASDKSENSRLNYDRFAPDKLQQLKGCAICTTLSEAGGESSLSEALLEDPHVRILELSTNTNQAAELDTQPQKLGSNYWERISHAFRSAVEQALAAWESLVQGNVVSKMRESDAKPRMAYVSPLPPEGTGIADYSAELLPALAEHYDITAITAEENLDTSRVDGQRVSVRGVAWFRRHASEMDRVIYHLGNSVFHSHMFSLIREIPGTVILHDFYLGDLMYWLEEKGGFERVWSRALYQDHGYKAFRAGSYDVHAGVKDYPVNFEFLKKAVGIISHSEYSKELAGKWYQESVTENWSVIPHLRSAIPKIENGKRDAKTKLGFSEQDLVVCCFGVIGPTKCNKAVVESWLNANLANDPKKYLIFVGQDNDDRYSRELKQIIKKNGLKDKVRITGFASHNLFHQYLDAADLAVQLRTLSRGETSGTVLDCMNHGVPVVVNANGSMSELDQDSVWMLPDDFGQGQLQDALMVLIDDEQRREAMVERAREVLVEQHDPKKCAGLYHQAIEQFYGKKWDVLESLIRRVSEAKDSDEVGGVELTEIAESIAWSLPEKKPCSTLYVDISATCRNDLGTGIERVARALVLAMFEISENDVRVEPVYLDFVNGQWRHRLASRYTLNLIECPWKAGNDEIISPQSGDVLVGLDLCGIELVQAQKQGLFDNYRDLGIPVYFMVHDLLPVRMPEVFPKGAGEVHEEWLYSLSTFDGIIGVTETVAEDYSQWLQEHGIEYSGRRPFLIFSSHHGADVGSSAPSRGLARDAGEKLAKITARPSFLMVGTIEPRKGCLEVINAFSSLWEQGVEANLVIVGNEGWKELPEEERRDIPETIRCLRNHPETDRHLFWLEGISDEYLEEVYAASSCLIAASYGEGFGLPLIEAAQHGMPIIARNIRVFREVAGNHAFYFNNNGSEELADAIKEWLELYQEGGHPRSDEMPWRTWKKSAQNLMEIALHKKKNSSGLKKVRNKEVQ</sequence>
<dbReference type="OrthoDB" id="9801609at2"/>
<dbReference type="PANTHER" id="PTHR46401:SF9">
    <property type="entry name" value="MANNOSYLTRANSFERASE A"/>
    <property type="match status" value="1"/>
</dbReference>
<dbReference type="PANTHER" id="PTHR46401">
    <property type="entry name" value="GLYCOSYLTRANSFERASE WBBK-RELATED"/>
    <property type="match status" value="1"/>
</dbReference>
<keyword evidence="3" id="KW-1185">Reference proteome</keyword>
<reference evidence="2 3" key="1">
    <citation type="submission" date="2019-11" db="EMBL/GenBank/DDBJ databases">
        <title>Genome sequences of 17 halophilic strains isolated from different environments.</title>
        <authorList>
            <person name="Furrow R.E."/>
        </authorList>
    </citation>
    <scope>NUCLEOTIDE SEQUENCE [LARGE SCALE GENOMIC DNA]</scope>
    <source>
        <strain evidence="2 3">22507_15_FS</strain>
    </source>
</reference>
<comment type="caution">
    <text evidence="2">The sequence shown here is derived from an EMBL/GenBank/DDBJ whole genome shotgun (WGS) entry which is preliminary data.</text>
</comment>
<dbReference type="Gene3D" id="3.40.50.2000">
    <property type="entry name" value="Glycogen Phosphorylase B"/>
    <property type="match status" value="2"/>
</dbReference>
<dbReference type="EMBL" id="WMEX01000001">
    <property type="protein sequence ID" value="MYL25268.1"/>
    <property type="molecule type" value="Genomic_DNA"/>
</dbReference>
<proteinExistence type="predicted"/>
<dbReference type="SUPFAM" id="SSF53756">
    <property type="entry name" value="UDP-Glycosyltransferase/glycogen phosphorylase"/>
    <property type="match status" value="2"/>
</dbReference>
<dbReference type="CDD" id="cd03801">
    <property type="entry name" value="GT4_PimA-like"/>
    <property type="match status" value="1"/>
</dbReference>
<organism evidence="2 3">
    <name type="scientific">Vreelandella halophila</name>
    <dbReference type="NCBI Taxonomy" id="86177"/>
    <lineage>
        <taxon>Bacteria</taxon>
        <taxon>Pseudomonadati</taxon>
        <taxon>Pseudomonadota</taxon>
        <taxon>Gammaproteobacteria</taxon>
        <taxon>Oceanospirillales</taxon>
        <taxon>Halomonadaceae</taxon>
        <taxon>Vreelandella</taxon>
    </lineage>
</organism>
<dbReference type="Proteomes" id="UP000460751">
    <property type="component" value="Unassembled WGS sequence"/>
</dbReference>
<protein>
    <submittedName>
        <fullName evidence="2">Glycosyltransferase</fullName>
    </submittedName>
</protein>
<evidence type="ECO:0000313" key="3">
    <source>
        <dbReference type="Proteomes" id="UP000460751"/>
    </source>
</evidence>
<evidence type="ECO:0000259" key="1">
    <source>
        <dbReference type="Pfam" id="PF00534"/>
    </source>
</evidence>
<gene>
    <name evidence="2" type="ORF">GLW01_00520</name>
</gene>
<dbReference type="InterPro" id="IPR001296">
    <property type="entry name" value="Glyco_trans_1"/>
</dbReference>
<dbReference type="AlphaFoldDB" id="A0A9X4Y9Z7"/>